<dbReference type="SUPFAM" id="SSF55149">
    <property type="entry name" value="Pepsin inhibitor-3"/>
    <property type="match status" value="1"/>
</dbReference>
<reference evidence="3" key="1">
    <citation type="submission" date="2017-02" db="UniProtKB">
        <authorList>
            <consortium name="WormBaseParasite"/>
        </authorList>
    </citation>
    <scope>IDENTIFICATION</scope>
</reference>
<organism evidence="2 3">
    <name type="scientific">Ascaris lumbricoides</name>
    <name type="common">Giant roundworm</name>
    <dbReference type="NCBI Taxonomy" id="6252"/>
    <lineage>
        <taxon>Eukaryota</taxon>
        <taxon>Metazoa</taxon>
        <taxon>Ecdysozoa</taxon>
        <taxon>Nematoda</taxon>
        <taxon>Chromadorea</taxon>
        <taxon>Rhabditida</taxon>
        <taxon>Spirurina</taxon>
        <taxon>Ascaridomorpha</taxon>
        <taxon>Ascaridoidea</taxon>
        <taxon>Ascarididae</taxon>
        <taxon>Ascaris</taxon>
    </lineage>
</organism>
<accession>A0A0M3IWZ6</accession>
<dbReference type="InterPro" id="IPR010480">
    <property type="entry name" value="Pepsin-I3"/>
</dbReference>
<dbReference type="Proteomes" id="UP000036681">
    <property type="component" value="Unplaced"/>
</dbReference>
<keyword evidence="2" id="KW-1185">Reference proteome</keyword>
<dbReference type="AlphaFoldDB" id="A0A0M3IWZ6"/>
<feature type="domain" description="Pepsin inhibitor-3-like repeated" evidence="1">
    <location>
        <begin position="5"/>
        <end position="51"/>
    </location>
</feature>
<evidence type="ECO:0000313" key="3">
    <source>
        <dbReference type="WBParaSite" id="ALUE_0002327401-mRNA-1"/>
    </source>
</evidence>
<protein>
    <submittedName>
        <fullName evidence="3">Pepsin-I3 domain-containing protein</fullName>
    </submittedName>
</protein>
<name>A0A0M3IWZ6_ASCLU</name>
<dbReference type="Pfam" id="PF06394">
    <property type="entry name" value="Pepsin-I3"/>
    <property type="match status" value="1"/>
</dbReference>
<dbReference type="InterPro" id="IPR038412">
    <property type="entry name" value="Pepsin-I3_sf"/>
</dbReference>
<sequence length="107" mass="11823">MSDGTVQCSVINGKIFVNGVYKGDLNAYGAQLLNDYNLQMKQWSDNLQQNILNAIPWTQKLLTGSNFLWTGNSRPITAINSIGWPGAAVMQQSRNLPLPTLPSFCYS</sequence>
<evidence type="ECO:0000259" key="1">
    <source>
        <dbReference type="Pfam" id="PF06394"/>
    </source>
</evidence>
<dbReference type="Gene3D" id="3.30.1120.50">
    <property type="entry name" value="Pepsin inhibitor-3"/>
    <property type="match status" value="1"/>
</dbReference>
<evidence type="ECO:0000313" key="2">
    <source>
        <dbReference type="Proteomes" id="UP000036681"/>
    </source>
</evidence>
<proteinExistence type="predicted"/>
<dbReference type="WBParaSite" id="ALUE_0002327401-mRNA-1">
    <property type="protein sequence ID" value="ALUE_0002327401-mRNA-1"/>
    <property type="gene ID" value="ALUE_0002327401"/>
</dbReference>